<feature type="compositionally biased region" description="Polar residues" evidence="2">
    <location>
        <begin position="192"/>
        <end position="205"/>
    </location>
</feature>
<dbReference type="Proteomes" id="UP000319731">
    <property type="component" value="Unassembled WGS sequence"/>
</dbReference>
<feature type="region of interest" description="Disordered" evidence="2">
    <location>
        <begin position="282"/>
        <end position="304"/>
    </location>
</feature>
<keyword evidence="4" id="KW-1185">Reference proteome</keyword>
<dbReference type="OrthoDB" id="2431049at2759"/>
<sequence length="498" mass="55231">MLTTQASTSKSRKHASTENDEDVQVLDQIPQNIQENAATKEPKSAAAKKKKKKKHTSKSNGSDAHDSVDAQNMMEVTPTETTTQSIHTVMGTYAPVIETPSIPDPPALLVEAVKPNTKTSNSKSASNESIQGEDTVMDAPVIETASIPVTLMVDKPVKPKKKKSNSTRALNGNQESNVVAPAVPVSDESKPVSESTPIISNESSGQARHFERLQAAYNDLQVKYEALRIKQIDQHLEAQIQLKKAAEERIQLSERTITTLTEEKEKISSKLAEETERRKELEVKLQSNGGSKLSSSKRVTEKVMEPETEVKTSISLSEFKALRKELDAAKSKAARASELESEIKQLRTQVTELESLRIQLATANETIASVTANVRTKDHNDRYALTLERMTRLYESFTGLTIQSVEETNVANDDGTGEAKMLVHKVCQKGNRGVLNYLFTTTQEPTPDAVYTYTPVNAANLEGLPQWLRQEIELDALQSQNFFWRTIDWMQNPQKSIA</sequence>
<reference evidence="3 4" key="1">
    <citation type="journal article" date="2019" name="Sci. Rep.">
        <title>Comparative genomics of chytrid fungi reveal insights into the obligate biotrophic and pathogenic lifestyle of Synchytrium endobioticum.</title>
        <authorList>
            <person name="van de Vossenberg B.T.L.H."/>
            <person name="Warris S."/>
            <person name="Nguyen H.D.T."/>
            <person name="van Gent-Pelzer M.P.E."/>
            <person name="Joly D.L."/>
            <person name="van de Geest H.C."/>
            <person name="Bonants P.J.M."/>
            <person name="Smith D.S."/>
            <person name="Levesque C.A."/>
            <person name="van der Lee T.A.J."/>
        </authorList>
    </citation>
    <scope>NUCLEOTIDE SEQUENCE [LARGE SCALE GENOMIC DNA]</scope>
    <source>
        <strain evidence="3 4">JEL517</strain>
    </source>
</reference>
<feature type="compositionally biased region" description="Polar residues" evidence="2">
    <location>
        <begin position="285"/>
        <end position="297"/>
    </location>
</feature>
<feature type="region of interest" description="Disordered" evidence="2">
    <location>
        <begin position="155"/>
        <end position="205"/>
    </location>
</feature>
<dbReference type="STRING" id="1806994.A0A507CE59"/>
<gene>
    <name evidence="3" type="ORF">SmJEL517_g01504</name>
</gene>
<feature type="compositionally biased region" description="Basic residues" evidence="2">
    <location>
        <begin position="46"/>
        <end position="57"/>
    </location>
</feature>
<feature type="coiled-coil region" evidence="1">
    <location>
        <begin position="319"/>
        <end position="373"/>
    </location>
</feature>
<keyword evidence="1" id="KW-0175">Coiled coil</keyword>
<dbReference type="RefSeq" id="XP_031026527.1">
    <property type="nucleotide sequence ID" value="XM_031167432.1"/>
</dbReference>
<dbReference type="Gene3D" id="3.90.1150.80">
    <property type="match status" value="1"/>
</dbReference>
<feature type="compositionally biased region" description="Polar residues" evidence="2">
    <location>
        <begin position="166"/>
        <end position="177"/>
    </location>
</feature>
<evidence type="ECO:0000313" key="4">
    <source>
        <dbReference type="Proteomes" id="UP000319731"/>
    </source>
</evidence>
<name>A0A507CE59_9FUNG</name>
<evidence type="ECO:0000256" key="1">
    <source>
        <dbReference type="SAM" id="Coils"/>
    </source>
</evidence>
<dbReference type="AlphaFoldDB" id="A0A507CE59"/>
<dbReference type="EMBL" id="QEAO01000005">
    <property type="protein sequence ID" value="TPX36214.1"/>
    <property type="molecule type" value="Genomic_DNA"/>
</dbReference>
<evidence type="ECO:0000313" key="3">
    <source>
        <dbReference type="EMBL" id="TPX36214.1"/>
    </source>
</evidence>
<evidence type="ECO:0000256" key="2">
    <source>
        <dbReference type="SAM" id="MobiDB-lite"/>
    </source>
</evidence>
<evidence type="ECO:0008006" key="5">
    <source>
        <dbReference type="Google" id="ProtNLM"/>
    </source>
</evidence>
<organism evidence="3 4">
    <name type="scientific">Synchytrium microbalum</name>
    <dbReference type="NCBI Taxonomy" id="1806994"/>
    <lineage>
        <taxon>Eukaryota</taxon>
        <taxon>Fungi</taxon>
        <taxon>Fungi incertae sedis</taxon>
        <taxon>Chytridiomycota</taxon>
        <taxon>Chytridiomycota incertae sedis</taxon>
        <taxon>Chytridiomycetes</taxon>
        <taxon>Synchytriales</taxon>
        <taxon>Synchytriaceae</taxon>
        <taxon>Synchytrium</taxon>
    </lineage>
</organism>
<accession>A0A507CE59</accession>
<dbReference type="CDD" id="cd23787">
    <property type="entry name" value="RWD_CSM1"/>
    <property type="match status" value="1"/>
</dbReference>
<dbReference type="GeneID" id="42002729"/>
<protein>
    <recommendedName>
        <fullName evidence="5">Monopolin complex subunit Csm1/Pcs1 C-terminal domain-containing protein</fullName>
    </recommendedName>
</protein>
<dbReference type="InterPro" id="IPR038608">
    <property type="entry name" value="Csm1/Pcs1_C_sf"/>
</dbReference>
<proteinExistence type="predicted"/>
<feature type="region of interest" description="Disordered" evidence="2">
    <location>
        <begin position="1"/>
        <end position="85"/>
    </location>
</feature>
<comment type="caution">
    <text evidence="3">The sequence shown here is derived from an EMBL/GenBank/DDBJ whole genome shotgun (WGS) entry which is preliminary data.</text>
</comment>